<evidence type="ECO:0000313" key="1">
    <source>
        <dbReference type="EMBL" id="CAG8788863.1"/>
    </source>
</evidence>
<comment type="caution">
    <text evidence="1">The sequence shown here is derived from an EMBL/GenBank/DDBJ whole genome shotgun (WGS) entry which is preliminary data.</text>
</comment>
<reference evidence="1" key="1">
    <citation type="submission" date="2021-06" db="EMBL/GenBank/DDBJ databases">
        <authorList>
            <person name="Kallberg Y."/>
            <person name="Tangrot J."/>
            <person name="Rosling A."/>
        </authorList>
    </citation>
    <scope>NUCLEOTIDE SEQUENCE</scope>
    <source>
        <strain evidence="1">MA461A</strain>
    </source>
</reference>
<keyword evidence="2" id="KW-1185">Reference proteome</keyword>
<sequence length="66" mass="7750">DQVVLKALEYSVNGQSFHVDFSKEKENHLAINSKAIDQGKSHKMLIKILQQLIFIYLKNMQYQKQE</sequence>
<gene>
    <name evidence="1" type="ORF">RPERSI_LOCUS18782</name>
</gene>
<feature type="non-terminal residue" evidence="1">
    <location>
        <position position="1"/>
    </location>
</feature>
<proteinExistence type="predicted"/>
<accession>A0ACA9REG9</accession>
<evidence type="ECO:0000313" key="2">
    <source>
        <dbReference type="Proteomes" id="UP000789920"/>
    </source>
</evidence>
<protein>
    <submittedName>
        <fullName evidence="1">17171_t:CDS:1</fullName>
    </submittedName>
</protein>
<name>A0ACA9REG9_9GLOM</name>
<dbReference type="EMBL" id="CAJVQC010050323">
    <property type="protein sequence ID" value="CAG8788863.1"/>
    <property type="molecule type" value="Genomic_DNA"/>
</dbReference>
<dbReference type="Proteomes" id="UP000789920">
    <property type="component" value="Unassembled WGS sequence"/>
</dbReference>
<organism evidence="1 2">
    <name type="scientific">Racocetra persica</name>
    <dbReference type="NCBI Taxonomy" id="160502"/>
    <lineage>
        <taxon>Eukaryota</taxon>
        <taxon>Fungi</taxon>
        <taxon>Fungi incertae sedis</taxon>
        <taxon>Mucoromycota</taxon>
        <taxon>Glomeromycotina</taxon>
        <taxon>Glomeromycetes</taxon>
        <taxon>Diversisporales</taxon>
        <taxon>Gigasporaceae</taxon>
        <taxon>Racocetra</taxon>
    </lineage>
</organism>